<name>A0ABN9PIG7_9DINO</name>
<dbReference type="Gene3D" id="2.30.30.140">
    <property type="match status" value="1"/>
</dbReference>
<feature type="region of interest" description="Disordered" evidence="1">
    <location>
        <begin position="1"/>
        <end position="25"/>
    </location>
</feature>
<feature type="compositionally biased region" description="Low complexity" evidence="1">
    <location>
        <begin position="1"/>
        <end position="20"/>
    </location>
</feature>
<feature type="non-terminal residue" evidence="2">
    <location>
        <position position="1"/>
    </location>
</feature>
<keyword evidence="3" id="KW-1185">Reference proteome</keyword>
<comment type="caution">
    <text evidence="2">The sequence shown here is derived from an EMBL/GenBank/DDBJ whole genome shotgun (WGS) entry which is preliminary data.</text>
</comment>
<evidence type="ECO:0008006" key="4">
    <source>
        <dbReference type="Google" id="ProtNLM"/>
    </source>
</evidence>
<evidence type="ECO:0000313" key="2">
    <source>
        <dbReference type="EMBL" id="CAK0790021.1"/>
    </source>
</evidence>
<accession>A0ABN9PIG7</accession>
<protein>
    <recommendedName>
        <fullName evidence="4">Tudor domain-containing protein</fullName>
    </recommendedName>
</protein>
<dbReference type="SUPFAM" id="SSF54160">
    <property type="entry name" value="Chromo domain-like"/>
    <property type="match status" value="1"/>
</dbReference>
<evidence type="ECO:0000313" key="3">
    <source>
        <dbReference type="Proteomes" id="UP001189429"/>
    </source>
</evidence>
<gene>
    <name evidence="2" type="ORF">PCOR1329_LOCUS1398</name>
</gene>
<organism evidence="2 3">
    <name type="scientific">Prorocentrum cordatum</name>
    <dbReference type="NCBI Taxonomy" id="2364126"/>
    <lineage>
        <taxon>Eukaryota</taxon>
        <taxon>Sar</taxon>
        <taxon>Alveolata</taxon>
        <taxon>Dinophyceae</taxon>
        <taxon>Prorocentrales</taxon>
        <taxon>Prorocentraceae</taxon>
        <taxon>Prorocentrum</taxon>
    </lineage>
</organism>
<feature type="region of interest" description="Disordered" evidence="1">
    <location>
        <begin position="170"/>
        <end position="214"/>
    </location>
</feature>
<dbReference type="Proteomes" id="UP001189429">
    <property type="component" value="Unassembled WGS sequence"/>
</dbReference>
<reference evidence="2" key="1">
    <citation type="submission" date="2023-10" db="EMBL/GenBank/DDBJ databases">
        <authorList>
            <person name="Chen Y."/>
            <person name="Shah S."/>
            <person name="Dougan E. K."/>
            <person name="Thang M."/>
            <person name="Chan C."/>
        </authorList>
    </citation>
    <scope>NUCLEOTIDE SEQUENCE [LARGE SCALE GENOMIC DNA]</scope>
</reference>
<feature type="region of interest" description="Disordered" evidence="1">
    <location>
        <begin position="121"/>
        <end position="148"/>
    </location>
</feature>
<evidence type="ECO:0000256" key="1">
    <source>
        <dbReference type="SAM" id="MobiDB-lite"/>
    </source>
</evidence>
<dbReference type="InterPro" id="IPR016197">
    <property type="entry name" value="Chromo-like_dom_sf"/>
</dbReference>
<sequence length="214" mass="20693">SAGSASAAAAEPPRGGPASRPESDAEARARIFGYGAAAVAAAAAAAATVAGAAPAAAAAAGPAPGGGPRAFETGAAIAVVSGTGVERQCTVVDVDAGQVKVHYDGFADDYDEWLPKDSDRIRGPVAAGGAGSSAQALEDGSSSEEAPRLWPGAAVRVISHSGAERQCTVIGAAPGPSLGPDGWRRSRRGGGGRLPTEDGEGGGGGIGWGRRVAA</sequence>
<proteinExistence type="predicted"/>
<dbReference type="EMBL" id="CAUYUJ010000338">
    <property type="protein sequence ID" value="CAK0790021.1"/>
    <property type="molecule type" value="Genomic_DNA"/>
</dbReference>